<dbReference type="Proteomes" id="UP000297703">
    <property type="component" value="Unassembled WGS sequence"/>
</dbReference>
<sequence length="118" mass="13045">MINTCLQDLEQPAYGGKNGRPPFPTESKPGTETQRTGYRWHPPLTSDATAGKQQVSPHPGPFYGDWSSLGHQYPHGNRNNSRLGAKRLSLSMESKSSWGLEAAKKSIAGMDIWAWGKY</sequence>
<dbReference type="GO" id="GO:0008483">
    <property type="term" value="F:transaminase activity"/>
    <property type="evidence" value="ECO:0007669"/>
    <property type="project" value="UniProtKB-KW"/>
</dbReference>
<organism evidence="2 3">
    <name type="scientific">Platysternon megacephalum</name>
    <name type="common">big-headed turtle</name>
    <dbReference type="NCBI Taxonomy" id="55544"/>
    <lineage>
        <taxon>Eukaryota</taxon>
        <taxon>Metazoa</taxon>
        <taxon>Chordata</taxon>
        <taxon>Craniata</taxon>
        <taxon>Vertebrata</taxon>
        <taxon>Euteleostomi</taxon>
        <taxon>Archelosauria</taxon>
        <taxon>Testudinata</taxon>
        <taxon>Testudines</taxon>
        <taxon>Cryptodira</taxon>
        <taxon>Durocryptodira</taxon>
        <taxon>Testudinoidea</taxon>
        <taxon>Platysternidae</taxon>
        <taxon>Platysternon</taxon>
    </lineage>
</organism>
<reference evidence="2 3" key="2">
    <citation type="submission" date="2019-04" db="EMBL/GenBank/DDBJ databases">
        <title>The genome sequence of big-headed turtle.</title>
        <authorList>
            <person name="Gong S."/>
        </authorList>
    </citation>
    <scope>NUCLEOTIDE SEQUENCE [LARGE SCALE GENOMIC DNA]</scope>
    <source>
        <strain evidence="2">DO16091913</strain>
        <tissue evidence="2">Muscle</tissue>
    </source>
</reference>
<evidence type="ECO:0000313" key="2">
    <source>
        <dbReference type="EMBL" id="TFJ96844.1"/>
    </source>
</evidence>
<reference evidence="2 3" key="1">
    <citation type="submission" date="2019-04" db="EMBL/GenBank/DDBJ databases">
        <title>Draft genome of the big-headed turtle Platysternon megacephalum.</title>
        <authorList>
            <person name="Gong S."/>
        </authorList>
    </citation>
    <scope>NUCLEOTIDE SEQUENCE [LARGE SCALE GENOMIC DNA]</scope>
    <source>
        <strain evidence="2">DO16091913</strain>
        <tissue evidence="2">Muscle</tissue>
    </source>
</reference>
<proteinExistence type="predicted"/>
<gene>
    <name evidence="2" type="ORF">DR999_PMT21352</name>
</gene>
<evidence type="ECO:0000313" key="3">
    <source>
        <dbReference type="Proteomes" id="UP000297703"/>
    </source>
</evidence>
<keyword evidence="2" id="KW-0032">Aminotransferase</keyword>
<name>A0A4D9DHU5_9SAUR</name>
<keyword evidence="3" id="KW-1185">Reference proteome</keyword>
<accession>A0A4D9DHU5</accession>
<dbReference type="EMBL" id="QXTE01000572">
    <property type="protein sequence ID" value="TFJ96844.1"/>
    <property type="molecule type" value="Genomic_DNA"/>
</dbReference>
<evidence type="ECO:0000256" key="1">
    <source>
        <dbReference type="SAM" id="MobiDB-lite"/>
    </source>
</evidence>
<comment type="caution">
    <text evidence="2">The sequence shown here is derived from an EMBL/GenBank/DDBJ whole genome shotgun (WGS) entry which is preliminary data.</text>
</comment>
<feature type="compositionally biased region" description="Polar residues" evidence="1">
    <location>
        <begin position="46"/>
        <end position="56"/>
    </location>
</feature>
<keyword evidence="2" id="KW-0808">Transferase</keyword>
<protein>
    <submittedName>
        <fullName evidence="2">Adenosylmethionine--8-amino-7-oxononanoate aminotransferase BioA</fullName>
    </submittedName>
</protein>
<feature type="region of interest" description="Disordered" evidence="1">
    <location>
        <begin position="1"/>
        <end position="81"/>
    </location>
</feature>
<dbReference type="AlphaFoldDB" id="A0A4D9DHU5"/>